<feature type="region of interest" description="Disordered" evidence="1">
    <location>
        <begin position="345"/>
        <end position="389"/>
    </location>
</feature>
<dbReference type="OrthoDB" id="1917198at2759"/>
<gene>
    <name evidence="2" type="ORF">CDL12_04006</name>
</gene>
<feature type="compositionally biased region" description="Basic and acidic residues" evidence="1">
    <location>
        <begin position="345"/>
        <end position="368"/>
    </location>
</feature>
<accession>A0A2G9I0W4</accession>
<dbReference type="Proteomes" id="UP000231279">
    <property type="component" value="Unassembled WGS sequence"/>
</dbReference>
<feature type="compositionally biased region" description="Basic and acidic residues" evidence="1">
    <location>
        <begin position="201"/>
        <end position="211"/>
    </location>
</feature>
<feature type="region of interest" description="Disordered" evidence="1">
    <location>
        <begin position="106"/>
        <end position="331"/>
    </location>
</feature>
<evidence type="ECO:0000313" key="3">
    <source>
        <dbReference type="Proteomes" id="UP000231279"/>
    </source>
</evidence>
<feature type="compositionally biased region" description="Polar residues" evidence="1">
    <location>
        <begin position="304"/>
        <end position="317"/>
    </location>
</feature>
<evidence type="ECO:0000313" key="2">
    <source>
        <dbReference type="EMBL" id="PIN23240.1"/>
    </source>
</evidence>
<dbReference type="AlphaFoldDB" id="A0A2G9I0W4"/>
<proteinExistence type="predicted"/>
<name>A0A2G9I0W4_9LAMI</name>
<protein>
    <submittedName>
        <fullName evidence="2">Uncharacterized protein</fullName>
    </submittedName>
</protein>
<evidence type="ECO:0000256" key="1">
    <source>
        <dbReference type="SAM" id="MobiDB-lite"/>
    </source>
</evidence>
<dbReference type="STRING" id="429701.A0A2G9I0W4"/>
<sequence>MEEFDDGDDFSDLYADVEVQASSAISAMHGLAGMPPVDGGILSNDNDDFPQLAGEKGGVFECGIRGKEEENVFSKTEIAVGNGGSYGNATGVEGAGKYVEGGRDIVLNDSSDGKKQRKQKFADNPDNSSNCTRKNGIEVGVKNARKPGGEEIEEEEKNEGGGIHGNEKNLNAGGCHSQRKDKGSHSVAVSSNLKGNGSVRADWKDNERGHLMDGNPFVGRGQSFWRSQSRGSRHTPACGCTSSDLDKYGSVQISDSEEDNHHKQSDSDSDGMAEEVETHNGTDIRKSSSKSDKALSVLEPDLSCSPSPHQAVSNDGTGRSHKHSEKTSLSSDSELWNLTTCDYRTSKDSESHRVKPNTRDGRYYERDRGRKGRSHKHSKRPLTSRDSEMPESFLCDYRPLKISKSHGVTPNTREDRYYERDRDPIRKDLKLQRRSNHVSTSKTHMNDEGAYDGFDIRGPYDIHRSKTGHGKRAFLNYNEKDMPYCKGPEGYSTYFQGSSPNYHSAYLKNQYWKVHPSFECEAGGSDDYNMNEKQNFVKR</sequence>
<keyword evidence="3" id="KW-1185">Reference proteome</keyword>
<dbReference type="EMBL" id="NKXS01000600">
    <property type="protein sequence ID" value="PIN23240.1"/>
    <property type="molecule type" value="Genomic_DNA"/>
</dbReference>
<feature type="compositionally biased region" description="Basic residues" evidence="1">
    <location>
        <begin position="369"/>
        <end position="382"/>
    </location>
</feature>
<reference evidence="3" key="1">
    <citation type="journal article" date="2018" name="Gigascience">
        <title>Genome assembly of the Pink Ipe (Handroanthus impetiginosus, Bignoniaceae), a highly valued, ecologically keystone Neotropical timber forest tree.</title>
        <authorList>
            <person name="Silva-Junior O.B."/>
            <person name="Grattapaglia D."/>
            <person name="Novaes E."/>
            <person name="Collevatti R.G."/>
        </authorList>
    </citation>
    <scope>NUCLEOTIDE SEQUENCE [LARGE SCALE GENOMIC DNA]</scope>
    <source>
        <strain evidence="3">cv. UFG-1</strain>
    </source>
</reference>
<comment type="caution">
    <text evidence="2">The sequence shown here is derived from an EMBL/GenBank/DDBJ whole genome shotgun (WGS) entry which is preliminary data.</text>
</comment>
<organism evidence="2 3">
    <name type="scientific">Handroanthus impetiginosus</name>
    <dbReference type="NCBI Taxonomy" id="429701"/>
    <lineage>
        <taxon>Eukaryota</taxon>
        <taxon>Viridiplantae</taxon>
        <taxon>Streptophyta</taxon>
        <taxon>Embryophyta</taxon>
        <taxon>Tracheophyta</taxon>
        <taxon>Spermatophyta</taxon>
        <taxon>Magnoliopsida</taxon>
        <taxon>eudicotyledons</taxon>
        <taxon>Gunneridae</taxon>
        <taxon>Pentapetalae</taxon>
        <taxon>asterids</taxon>
        <taxon>lamiids</taxon>
        <taxon>Lamiales</taxon>
        <taxon>Bignoniaceae</taxon>
        <taxon>Crescentiina</taxon>
        <taxon>Tabebuia alliance</taxon>
        <taxon>Handroanthus</taxon>
    </lineage>
</organism>
<feature type="compositionally biased region" description="Basic and acidic residues" evidence="1">
    <location>
        <begin position="276"/>
        <end position="293"/>
    </location>
</feature>